<proteinExistence type="predicted"/>
<organism evidence="2 3">
    <name type="scientific">Mycena chlorophos</name>
    <name type="common">Agaric fungus</name>
    <name type="synonym">Agaricus chlorophos</name>
    <dbReference type="NCBI Taxonomy" id="658473"/>
    <lineage>
        <taxon>Eukaryota</taxon>
        <taxon>Fungi</taxon>
        <taxon>Dikarya</taxon>
        <taxon>Basidiomycota</taxon>
        <taxon>Agaricomycotina</taxon>
        <taxon>Agaricomycetes</taxon>
        <taxon>Agaricomycetidae</taxon>
        <taxon>Agaricales</taxon>
        <taxon>Marasmiineae</taxon>
        <taxon>Mycenaceae</taxon>
        <taxon>Mycena</taxon>
    </lineage>
</organism>
<dbReference type="EMBL" id="DF849584">
    <property type="protein sequence ID" value="GAT58225.1"/>
    <property type="molecule type" value="Genomic_DNA"/>
</dbReference>
<reference evidence="2" key="1">
    <citation type="submission" date="2014-09" db="EMBL/GenBank/DDBJ databases">
        <title>Genome sequence of the luminous mushroom Mycena chlorophos for searching fungal bioluminescence genes.</title>
        <authorList>
            <person name="Tanaka Y."/>
            <person name="Kasuga D."/>
            <person name="Oba Y."/>
            <person name="Hase S."/>
            <person name="Sato K."/>
            <person name="Oba Y."/>
            <person name="Sakakibara Y."/>
        </authorList>
    </citation>
    <scope>NUCLEOTIDE SEQUENCE</scope>
</reference>
<feature type="compositionally biased region" description="Basic and acidic residues" evidence="1">
    <location>
        <begin position="368"/>
        <end position="377"/>
    </location>
</feature>
<sequence>MNANNALWGQLVRKATTAARDAPPVAPTAPLDKTGTSMRVLLHDTQSNFERFANRVDSLSSGIEDAHREIVAVKDLFGGAQESLVNDVVGVVNRCQTRIETAVGEPSQASAMEQFRKDVEARFDALTKRMDDMQSFNQSQSLALQNALQMLTTVQEQQGQILTALLPLQPLLQAVPAHINSARSSINEAMLKMSLEYRTPPPEPSRKRSFLATSSPRKKARIEPDLEGAQHVPIAFPPMRPMPSPSRLTRAPSLSSVFREANVSRRPLGEPVFSLKPSAVQTRVVELLPASSRSGSPGAVPITPPPSFGNLKQQQAHASSPSPVKTRPNSPAVPISVRALPPAVSVPKPVAAVPAPVKVTMVRGRRSPFRDGRRFIPLDDDEDSGSDT</sequence>
<feature type="region of interest" description="Disordered" evidence="1">
    <location>
        <begin position="364"/>
        <end position="388"/>
    </location>
</feature>
<evidence type="ECO:0000256" key="1">
    <source>
        <dbReference type="SAM" id="MobiDB-lite"/>
    </source>
</evidence>
<protein>
    <submittedName>
        <fullName evidence="2">Uncharacterized protein</fullName>
    </submittedName>
</protein>
<accession>A0ABQ0M4J7</accession>
<name>A0ABQ0M4J7_MYCCL</name>
<feature type="region of interest" description="Disordered" evidence="1">
    <location>
        <begin position="197"/>
        <end position="227"/>
    </location>
</feature>
<dbReference type="Proteomes" id="UP000815677">
    <property type="component" value="Unassembled WGS sequence"/>
</dbReference>
<feature type="compositionally biased region" description="Acidic residues" evidence="1">
    <location>
        <begin position="378"/>
        <end position="388"/>
    </location>
</feature>
<gene>
    <name evidence="2" type="ORF">MCHLO_14679</name>
</gene>
<evidence type="ECO:0000313" key="3">
    <source>
        <dbReference type="Proteomes" id="UP000815677"/>
    </source>
</evidence>
<keyword evidence="3" id="KW-1185">Reference proteome</keyword>
<evidence type="ECO:0000313" key="2">
    <source>
        <dbReference type="EMBL" id="GAT58225.1"/>
    </source>
</evidence>
<feature type="region of interest" description="Disordered" evidence="1">
    <location>
        <begin position="291"/>
        <end position="333"/>
    </location>
</feature>
<feature type="compositionally biased region" description="Polar residues" evidence="1">
    <location>
        <begin position="310"/>
        <end position="329"/>
    </location>
</feature>